<dbReference type="Proteomes" id="UP001479436">
    <property type="component" value="Unassembled WGS sequence"/>
</dbReference>
<feature type="region of interest" description="Disordered" evidence="1">
    <location>
        <begin position="25"/>
        <end position="139"/>
    </location>
</feature>
<feature type="compositionally biased region" description="Polar residues" evidence="1">
    <location>
        <begin position="58"/>
        <end position="77"/>
    </location>
</feature>
<dbReference type="EMBL" id="JASJQH010000019">
    <property type="protein sequence ID" value="KAK9768417.1"/>
    <property type="molecule type" value="Genomic_DNA"/>
</dbReference>
<keyword evidence="4" id="KW-1185">Reference proteome</keyword>
<comment type="caution">
    <text evidence="3">The sequence shown here is derived from an EMBL/GenBank/DDBJ whole genome shotgun (WGS) entry which is preliminary data.</text>
</comment>
<feature type="compositionally biased region" description="Polar residues" evidence="1">
    <location>
        <begin position="116"/>
        <end position="135"/>
    </location>
</feature>
<feature type="compositionally biased region" description="Acidic residues" evidence="1">
    <location>
        <begin position="42"/>
        <end position="54"/>
    </location>
</feature>
<evidence type="ECO:0000313" key="4">
    <source>
        <dbReference type="Proteomes" id="UP001479436"/>
    </source>
</evidence>
<feature type="chain" id="PRO_5046617193" evidence="2">
    <location>
        <begin position="20"/>
        <end position="181"/>
    </location>
</feature>
<proteinExistence type="predicted"/>
<protein>
    <submittedName>
        <fullName evidence="3">Uncharacterized protein</fullName>
    </submittedName>
</protein>
<name>A0ABR2X3S4_9FUNG</name>
<accession>A0ABR2X3S4</accession>
<keyword evidence="2" id="KW-0732">Signal</keyword>
<evidence type="ECO:0000256" key="1">
    <source>
        <dbReference type="SAM" id="MobiDB-lite"/>
    </source>
</evidence>
<reference evidence="3 4" key="1">
    <citation type="submission" date="2023-04" db="EMBL/GenBank/DDBJ databases">
        <title>Genome of Basidiobolus ranarum AG-B5.</title>
        <authorList>
            <person name="Stajich J.E."/>
            <person name="Carter-House D."/>
            <person name="Gryganskyi A."/>
        </authorList>
    </citation>
    <scope>NUCLEOTIDE SEQUENCE [LARGE SCALE GENOMIC DNA]</scope>
    <source>
        <strain evidence="3 4">AG-B5</strain>
    </source>
</reference>
<evidence type="ECO:0000256" key="2">
    <source>
        <dbReference type="SAM" id="SignalP"/>
    </source>
</evidence>
<gene>
    <name evidence="3" type="ORF">K7432_000961</name>
</gene>
<feature type="signal peptide" evidence="2">
    <location>
        <begin position="1"/>
        <end position="19"/>
    </location>
</feature>
<evidence type="ECO:0000313" key="3">
    <source>
        <dbReference type="EMBL" id="KAK9768417.1"/>
    </source>
</evidence>
<sequence length="181" mass="19762">MRRFILYILFLACLVLVEAQRFANPSEVSIDESRSSSRSDIGADEIEEEDEGDVVPDQSQPVETVKSSTTELESSDSVPEPMPTQDNSTLDNQDLLQDSNQEEIVSQQTSEDDEIQVNNAESPSITSTVSNTELPSPTVEAEKQPLVGMTFLNKPVENPQSCIVLDLGQGPICLDPKSFGA</sequence>
<organism evidence="3 4">
    <name type="scientific">Basidiobolus ranarum</name>
    <dbReference type="NCBI Taxonomy" id="34480"/>
    <lineage>
        <taxon>Eukaryota</taxon>
        <taxon>Fungi</taxon>
        <taxon>Fungi incertae sedis</taxon>
        <taxon>Zoopagomycota</taxon>
        <taxon>Entomophthoromycotina</taxon>
        <taxon>Basidiobolomycetes</taxon>
        <taxon>Basidiobolales</taxon>
        <taxon>Basidiobolaceae</taxon>
        <taxon>Basidiobolus</taxon>
    </lineage>
</organism>
<feature type="compositionally biased region" description="Polar residues" evidence="1">
    <location>
        <begin position="84"/>
        <end position="109"/>
    </location>
</feature>